<keyword evidence="2" id="KW-1185">Reference proteome</keyword>
<comment type="caution">
    <text evidence="1">The sequence shown here is derived from an EMBL/GenBank/DDBJ whole genome shotgun (WGS) entry which is preliminary data.</text>
</comment>
<dbReference type="Proteomes" id="UP000031668">
    <property type="component" value="Unassembled WGS sequence"/>
</dbReference>
<proteinExistence type="predicted"/>
<evidence type="ECO:0000313" key="1">
    <source>
        <dbReference type="EMBL" id="KII75011.1"/>
    </source>
</evidence>
<name>A0A0C2N5T5_THEKT</name>
<sequence>MLFPSLAWSEISQKTIQYNWRNAGYASQNLQMLESMTKPIEYTTSMATVVAWLGFYDDLAKDEFLENLITVDEILLKTEFGSKLLECKKEYYGISDGLADENGLKIIQKLKY</sequence>
<dbReference type="EMBL" id="JWZT01000078">
    <property type="protein sequence ID" value="KII75011.1"/>
    <property type="molecule type" value="Genomic_DNA"/>
</dbReference>
<organism evidence="1 2">
    <name type="scientific">Thelohanellus kitauei</name>
    <name type="common">Myxosporean</name>
    <dbReference type="NCBI Taxonomy" id="669202"/>
    <lineage>
        <taxon>Eukaryota</taxon>
        <taxon>Metazoa</taxon>
        <taxon>Cnidaria</taxon>
        <taxon>Myxozoa</taxon>
        <taxon>Myxosporea</taxon>
        <taxon>Bivalvulida</taxon>
        <taxon>Platysporina</taxon>
        <taxon>Myxobolidae</taxon>
        <taxon>Thelohanellus</taxon>
    </lineage>
</organism>
<gene>
    <name evidence="1" type="ORF">RF11_14483</name>
</gene>
<dbReference type="AlphaFoldDB" id="A0A0C2N5T5"/>
<accession>A0A0C2N5T5</accession>
<protein>
    <submittedName>
        <fullName evidence="1">Uncharacterized protein</fullName>
    </submittedName>
</protein>
<evidence type="ECO:0000313" key="2">
    <source>
        <dbReference type="Proteomes" id="UP000031668"/>
    </source>
</evidence>
<reference evidence="1 2" key="1">
    <citation type="journal article" date="2014" name="Genome Biol. Evol.">
        <title>The genome of the myxosporean Thelohanellus kitauei shows adaptations to nutrient acquisition within its fish host.</title>
        <authorList>
            <person name="Yang Y."/>
            <person name="Xiong J."/>
            <person name="Zhou Z."/>
            <person name="Huo F."/>
            <person name="Miao W."/>
            <person name="Ran C."/>
            <person name="Liu Y."/>
            <person name="Zhang J."/>
            <person name="Feng J."/>
            <person name="Wang M."/>
            <person name="Wang M."/>
            <person name="Wang L."/>
            <person name="Yao B."/>
        </authorList>
    </citation>
    <scope>NUCLEOTIDE SEQUENCE [LARGE SCALE GENOMIC DNA]</scope>
    <source>
        <strain evidence="1">Wuqing</strain>
    </source>
</reference>